<dbReference type="OrthoDB" id="2132067at2759"/>
<evidence type="ECO:0000256" key="6">
    <source>
        <dbReference type="ARBA" id="ARBA00023170"/>
    </source>
</evidence>
<dbReference type="Pfam" id="PF00001">
    <property type="entry name" value="7tm_1"/>
    <property type="match status" value="1"/>
</dbReference>
<dbReference type="GO" id="GO:0004930">
    <property type="term" value="F:G protein-coupled receptor activity"/>
    <property type="evidence" value="ECO:0007669"/>
    <property type="project" value="UniProtKB-KW"/>
</dbReference>
<proteinExistence type="predicted"/>
<dbReference type="SUPFAM" id="SSF81321">
    <property type="entry name" value="Family A G protein-coupled receptor-like"/>
    <property type="match status" value="1"/>
</dbReference>
<evidence type="ECO:0000256" key="4">
    <source>
        <dbReference type="ARBA" id="ARBA00023040"/>
    </source>
</evidence>
<dbReference type="Gene3D" id="1.20.1070.10">
    <property type="entry name" value="Rhodopsin 7-helix transmembrane proteins"/>
    <property type="match status" value="1"/>
</dbReference>
<dbReference type="PANTHER" id="PTHR45695">
    <property type="entry name" value="LEUCOKININ RECEPTOR-RELATED"/>
    <property type="match status" value="1"/>
</dbReference>
<dbReference type="InterPro" id="IPR017452">
    <property type="entry name" value="GPCR_Rhodpsn_7TM"/>
</dbReference>
<protein>
    <recommendedName>
        <fullName evidence="10">G-protein coupled receptors family 1 profile domain-containing protein</fullName>
    </recommendedName>
</protein>
<comment type="subcellular location">
    <subcellularLocation>
        <location evidence="1">Membrane</location>
        <topology evidence="1">Multi-pass membrane protein</topology>
    </subcellularLocation>
</comment>
<dbReference type="AlphaFoldDB" id="A0A8T0DR91"/>
<evidence type="ECO:0000313" key="12">
    <source>
        <dbReference type="Proteomes" id="UP000699462"/>
    </source>
</evidence>
<keyword evidence="12" id="KW-1185">Reference proteome</keyword>
<dbReference type="PRINTS" id="PR00237">
    <property type="entry name" value="GPCRRHODOPSN"/>
</dbReference>
<evidence type="ECO:0000256" key="9">
    <source>
        <dbReference type="SAM" id="Phobius"/>
    </source>
</evidence>
<feature type="transmembrane region" description="Helical" evidence="9">
    <location>
        <begin position="240"/>
        <end position="264"/>
    </location>
</feature>
<keyword evidence="5 9" id="KW-0472">Membrane</keyword>
<evidence type="ECO:0000256" key="8">
    <source>
        <dbReference type="SAM" id="MobiDB-lite"/>
    </source>
</evidence>
<evidence type="ECO:0000256" key="7">
    <source>
        <dbReference type="ARBA" id="ARBA00023224"/>
    </source>
</evidence>
<dbReference type="GO" id="GO:0005886">
    <property type="term" value="C:plasma membrane"/>
    <property type="evidence" value="ECO:0007669"/>
    <property type="project" value="TreeGrafter"/>
</dbReference>
<feature type="transmembrane region" description="Helical" evidence="9">
    <location>
        <begin position="101"/>
        <end position="124"/>
    </location>
</feature>
<organism evidence="11 12">
    <name type="scientific">Paragonimus westermani</name>
    <dbReference type="NCBI Taxonomy" id="34504"/>
    <lineage>
        <taxon>Eukaryota</taxon>
        <taxon>Metazoa</taxon>
        <taxon>Spiralia</taxon>
        <taxon>Lophotrochozoa</taxon>
        <taxon>Platyhelminthes</taxon>
        <taxon>Trematoda</taxon>
        <taxon>Digenea</taxon>
        <taxon>Plagiorchiida</taxon>
        <taxon>Troglotremata</taxon>
        <taxon>Troglotrematidae</taxon>
        <taxon>Paragonimus</taxon>
    </lineage>
</organism>
<keyword evidence="6" id="KW-0675">Receptor</keyword>
<evidence type="ECO:0000259" key="10">
    <source>
        <dbReference type="PROSITE" id="PS50262"/>
    </source>
</evidence>
<keyword evidence="4" id="KW-0297">G-protein coupled receptor</keyword>
<feature type="transmembrane region" description="Helical" evidence="9">
    <location>
        <begin position="29"/>
        <end position="52"/>
    </location>
</feature>
<keyword evidence="3 9" id="KW-1133">Transmembrane helix</keyword>
<comment type="caution">
    <text evidence="11">The sequence shown here is derived from an EMBL/GenBank/DDBJ whole genome shotgun (WGS) entry which is preliminary data.</text>
</comment>
<evidence type="ECO:0000256" key="1">
    <source>
        <dbReference type="ARBA" id="ARBA00004141"/>
    </source>
</evidence>
<evidence type="ECO:0000256" key="2">
    <source>
        <dbReference type="ARBA" id="ARBA00022692"/>
    </source>
</evidence>
<accession>A0A8T0DR91</accession>
<feature type="domain" description="G-protein coupled receptors family 1 profile" evidence="10">
    <location>
        <begin position="1"/>
        <end position="297"/>
    </location>
</feature>
<dbReference type="PROSITE" id="PS50262">
    <property type="entry name" value="G_PROTEIN_RECEP_F1_2"/>
    <property type="match status" value="1"/>
</dbReference>
<dbReference type="InterPro" id="IPR000276">
    <property type="entry name" value="GPCR_Rhodpsn"/>
</dbReference>
<feature type="transmembrane region" description="Helical" evidence="9">
    <location>
        <begin position="284"/>
        <end position="304"/>
    </location>
</feature>
<sequence>MLLGLTTSRFLSVVLPWQNLKMTELQAKLSCLAAWFVGIIFALPVMIFQVLVPIIDVNVNTTANVNPQTDSQPNPSHKFIQMEVFCRTEFPDQTSRLSYQLFVLLSTYVIPFIGIIIMNSMIVYKLQHKTAIDRHQENQYAIAYKAQYQRHQSLCRNALDRLRALRLGSSSHSSRQLETSDKDYNPDEPNTIPISTVHKTQKDSLSPPNEPRNSVLSPADLIRIEKAERKRRMRTKATKLVVLVTTLWCVCWLPTHVINSWFFFDEKTFPFTATMKKIKLITQTLSFVASCVNPVVYGIMTGTFKNAITNRLFRGTRQPATASPVINGAGVTEAPSIMVTQASTRGSI</sequence>
<dbReference type="EMBL" id="JTDF01001150">
    <property type="protein sequence ID" value="KAF8570419.1"/>
    <property type="molecule type" value="Genomic_DNA"/>
</dbReference>
<keyword evidence="7" id="KW-0807">Transducer</keyword>
<reference evidence="11 12" key="1">
    <citation type="submission" date="2019-07" db="EMBL/GenBank/DDBJ databases">
        <title>Annotation for the trematode Paragonimus westermani.</title>
        <authorList>
            <person name="Choi Y.-J."/>
        </authorList>
    </citation>
    <scope>NUCLEOTIDE SEQUENCE [LARGE SCALE GENOMIC DNA]</scope>
    <source>
        <strain evidence="11">180907_Pwestermani</strain>
    </source>
</reference>
<evidence type="ECO:0000313" key="11">
    <source>
        <dbReference type="EMBL" id="KAF8570419.1"/>
    </source>
</evidence>
<gene>
    <name evidence="11" type="ORF">P879_03666</name>
</gene>
<feature type="region of interest" description="Disordered" evidence="8">
    <location>
        <begin position="170"/>
        <end position="213"/>
    </location>
</feature>
<evidence type="ECO:0000256" key="5">
    <source>
        <dbReference type="ARBA" id="ARBA00023136"/>
    </source>
</evidence>
<feature type="compositionally biased region" description="Polar residues" evidence="8">
    <location>
        <begin position="192"/>
        <end position="213"/>
    </location>
</feature>
<dbReference type="Proteomes" id="UP000699462">
    <property type="component" value="Unassembled WGS sequence"/>
</dbReference>
<dbReference type="PANTHER" id="PTHR45695:SF9">
    <property type="entry name" value="LEUCOKININ RECEPTOR"/>
    <property type="match status" value="1"/>
</dbReference>
<evidence type="ECO:0000256" key="3">
    <source>
        <dbReference type="ARBA" id="ARBA00022989"/>
    </source>
</evidence>
<keyword evidence="2 9" id="KW-0812">Transmembrane</keyword>
<name>A0A8T0DR91_9TREM</name>